<feature type="transmembrane region" description="Helical" evidence="6">
    <location>
        <begin position="164"/>
        <end position="181"/>
    </location>
</feature>
<keyword evidence="2" id="KW-1003">Cell membrane</keyword>
<dbReference type="PANTHER" id="PTHR30294:SF29">
    <property type="entry name" value="MULTIDRUG ABC TRANSPORTER PERMEASE YBHS-RELATED"/>
    <property type="match status" value="1"/>
</dbReference>
<keyword evidence="9" id="KW-1185">Reference proteome</keyword>
<evidence type="ECO:0000256" key="1">
    <source>
        <dbReference type="ARBA" id="ARBA00004651"/>
    </source>
</evidence>
<dbReference type="PANTHER" id="PTHR30294">
    <property type="entry name" value="MEMBRANE COMPONENT OF ABC TRANSPORTER YHHJ-RELATED"/>
    <property type="match status" value="1"/>
</dbReference>
<evidence type="ECO:0000313" key="9">
    <source>
        <dbReference type="Proteomes" id="UP001168552"/>
    </source>
</evidence>
<dbReference type="Pfam" id="PF12698">
    <property type="entry name" value="ABC2_membrane_3"/>
    <property type="match status" value="1"/>
</dbReference>
<dbReference type="RefSeq" id="WP_320003456.1">
    <property type="nucleotide sequence ID" value="NZ_JAUHJS010000002.1"/>
</dbReference>
<dbReference type="NCBIfam" id="TIGR03518">
    <property type="entry name" value="ABC_perm_GldF"/>
    <property type="match status" value="1"/>
</dbReference>
<feature type="transmembrane region" description="Helical" evidence="6">
    <location>
        <begin position="94"/>
        <end position="118"/>
    </location>
</feature>
<comment type="caution">
    <text evidence="8">The sequence shown here is derived from an EMBL/GenBank/DDBJ whole genome shotgun (WGS) entry which is preliminary data.</text>
</comment>
<name>A0ABT8F3A7_9BACT</name>
<evidence type="ECO:0000256" key="6">
    <source>
        <dbReference type="SAM" id="Phobius"/>
    </source>
</evidence>
<dbReference type="InterPro" id="IPR019860">
    <property type="entry name" value="Motility-assoc_ABC_perm_GldF"/>
</dbReference>
<proteinExistence type="predicted"/>
<reference evidence="8" key="1">
    <citation type="submission" date="2023-06" db="EMBL/GenBank/DDBJ databases">
        <title>Cytophagales bacterium Strain LB-30, isolated from soil.</title>
        <authorList>
            <person name="Liu B."/>
        </authorList>
    </citation>
    <scope>NUCLEOTIDE SEQUENCE</scope>
    <source>
        <strain evidence="8">LB-30</strain>
    </source>
</reference>
<dbReference type="InterPro" id="IPR013525">
    <property type="entry name" value="ABC2_TM"/>
</dbReference>
<keyword evidence="5 6" id="KW-0472">Membrane</keyword>
<evidence type="ECO:0000256" key="3">
    <source>
        <dbReference type="ARBA" id="ARBA00022692"/>
    </source>
</evidence>
<evidence type="ECO:0000256" key="4">
    <source>
        <dbReference type="ARBA" id="ARBA00022989"/>
    </source>
</evidence>
<evidence type="ECO:0000259" key="7">
    <source>
        <dbReference type="Pfam" id="PF12698"/>
    </source>
</evidence>
<feature type="domain" description="ABC-2 type transporter transmembrane" evidence="7">
    <location>
        <begin position="52"/>
        <end position="217"/>
    </location>
</feature>
<evidence type="ECO:0000313" key="8">
    <source>
        <dbReference type="EMBL" id="MDN4164932.1"/>
    </source>
</evidence>
<evidence type="ECO:0000256" key="5">
    <source>
        <dbReference type="ARBA" id="ARBA00023136"/>
    </source>
</evidence>
<comment type="subcellular location">
    <subcellularLocation>
        <location evidence="1">Cell membrane</location>
        <topology evidence="1">Multi-pass membrane protein</topology>
    </subcellularLocation>
</comment>
<dbReference type="EMBL" id="JAUHJS010000002">
    <property type="protein sequence ID" value="MDN4164932.1"/>
    <property type="molecule type" value="Genomic_DNA"/>
</dbReference>
<keyword evidence="4 6" id="KW-1133">Transmembrane helix</keyword>
<feature type="transmembrane region" description="Helical" evidence="6">
    <location>
        <begin position="12"/>
        <end position="35"/>
    </location>
</feature>
<protein>
    <submittedName>
        <fullName evidence="8">Gliding motility-associated ABC transporter permease subunit GldF</fullName>
    </submittedName>
</protein>
<sequence>MIQIFWKELSSFFSSLIAYLVVGIFLIITGLLTWVFPETSVLTYGFADMATLFSIGPYVFMFLIPAITMRSFAEEKKTGTIEMLFTKPISEWDIILGKYFASLAIVLLAIVPTTVYFYSIYHLGNPVGNIDVSGVVGSYIGLFFLGAIFTAIGIFASSLSDNQIVAFILAVFMVFVFYTGFSSLAQLPSLSSMGVKVMQLGILYHYEIMSKGLIDLRNVVYFVSVSAFFILCTQFVLSSRKW</sequence>
<keyword evidence="3 6" id="KW-0812">Transmembrane</keyword>
<dbReference type="InterPro" id="IPR051449">
    <property type="entry name" value="ABC-2_transporter_component"/>
</dbReference>
<organism evidence="8 9">
    <name type="scientific">Shiella aurantiaca</name>
    <dbReference type="NCBI Taxonomy" id="3058365"/>
    <lineage>
        <taxon>Bacteria</taxon>
        <taxon>Pseudomonadati</taxon>
        <taxon>Bacteroidota</taxon>
        <taxon>Cytophagia</taxon>
        <taxon>Cytophagales</taxon>
        <taxon>Shiellaceae</taxon>
        <taxon>Shiella</taxon>
    </lineage>
</organism>
<feature type="transmembrane region" description="Helical" evidence="6">
    <location>
        <begin position="55"/>
        <end position="73"/>
    </location>
</feature>
<feature type="transmembrane region" description="Helical" evidence="6">
    <location>
        <begin position="138"/>
        <end position="157"/>
    </location>
</feature>
<feature type="transmembrane region" description="Helical" evidence="6">
    <location>
        <begin position="218"/>
        <end position="237"/>
    </location>
</feature>
<dbReference type="Proteomes" id="UP001168552">
    <property type="component" value="Unassembled WGS sequence"/>
</dbReference>
<accession>A0ABT8F3A7</accession>
<evidence type="ECO:0000256" key="2">
    <source>
        <dbReference type="ARBA" id="ARBA00022475"/>
    </source>
</evidence>
<gene>
    <name evidence="8" type="primary">gldF</name>
    <name evidence="8" type="ORF">QWY31_05430</name>
</gene>